<evidence type="ECO:0000313" key="2">
    <source>
        <dbReference type="Proteomes" id="UP000290407"/>
    </source>
</evidence>
<dbReference type="Proteomes" id="UP000290407">
    <property type="component" value="Unassembled WGS sequence"/>
</dbReference>
<dbReference type="AlphaFoldDB" id="A0A4Q2UQ83"/>
<comment type="caution">
    <text evidence="1">The sequence shown here is derived from an EMBL/GenBank/DDBJ whole genome shotgun (WGS) entry which is preliminary data.</text>
</comment>
<sequence>MTRIQLDTQPDKYLISIDRSAVDRQWLVQLIERLRLEELAGQFNFGEDVEALGEQIKADWWAKNKSRFINE</sequence>
<reference evidence="1 2" key="1">
    <citation type="submission" date="2019-01" db="EMBL/GenBank/DDBJ databases">
        <title>Spirosoma flava sp. nov., a propanil-degrading bacterium isolated from herbicide-contaminated soil.</title>
        <authorList>
            <person name="Zhang L."/>
            <person name="Jiang J.-D."/>
        </authorList>
    </citation>
    <scope>NUCLEOTIDE SEQUENCE [LARGE SCALE GENOMIC DNA]</scope>
    <source>
        <strain evidence="1 2">TY50</strain>
    </source>
</reference>
<name>A0A4Q2UQ83_9BACT</name>
<protein>
    <submittedName>
        <fullName evidence="1">Uncharacterized protein</fullName>
    </submittedName>
</protein>
<dbReference type="EMBL" id="SBLB01000001">
    <property type="protein sequence ID" value="RYC71566.1"/>
    <property type="molecule type" value="Genomic_DNA"/>
</dbReference>
<dbReference type="RefSeq" id="WP_077919224.1">
    <property type="nucleotide sequence ID" value="NZ_SBLB01000001.1"/>
</dbReference>
<evidence type="ECO:0000313" key="1">
    <source>
        <dbReference type="EMBL" id="RYC71566.1"/>
    </source>
</evidence>
<keyword evidence="2" id="KW-1185">Reference proteome</keyword>
<accession>A0A4Q2UQ83</accession>
<organism evidence="1 2">
    <name type="scientific">Spirosoma sordidisoli</name>
    <dbReference type="NCBI Taxonomy" id="2502893"/>
    <lineage>
        <taxon>Bacteria</taxon>
        <taxon>Pseudomonadati</taxon>
        <taxon>Bacteroidota</taxon>
        <taxon>Cytophagia</taxon>
        <taxon>Cytophagales</taxon>
        <taxon>Cytophagaceae</taxon>
        <taxon>Spirosoma</taxon>
    </lineage>
</organism>
<proteinExistence type="predicted"/>
<gene>
    <name evidence="1" type="ORF">EQG79_05350</name>
</gene>